<comment type="caution">
    <text evidence="1">The sequence shown here is derived from an EMBL/GenBank/DDBJ whole genome shotgun (WGS) entry which is preliminary data.</text>
</comment>
<dbReference type="Proteomes" id="UP001202328">
    <property type="component" value="Unassembled WGS sequence"/>
</dbReference>
<sequence length="71" mass="8218">MKKLPKEQEFNIVVHQISQADYRLKRMAFQGQTHKESFDDGSNLTDNLPNSDAIRRGEYAVKRSLIRVLKG</sequence>
<reference evidence="1" key="1">
    <citation type="submission" date="2022-04" db="EMBL/GenBank/DDBJ databases">
        <title>A functionally conserved STORR gene fusion in Papaver species that diverged 16.8 million years ago.</title>
        <authorList>
            <person name="Catania T."/>
        </authorList>
    </citation>
    <scope>NUCLEOTIDE SEQUENCE</scope>
    <source>
        <strain evidence="1">S-188037</strain>
    </source>
</reference>
<proteinExistence type="predicted"/>
<organism evidence="1 2">
    <name type="scientific">Papaver atlanticum</name>
    <dbReference type="NCBI Taxonomy" id="357466"/>
    <lineage>
        <taxon>Eukaryota</taxon>
        <taxon>Viridiplantae</taxon>
        <taxon>Streptophyta</taxon>
        <taxon>Embryophyta</taxon>
        <taxon>Tracheophyta</taxon>
        <taxon>Spermatophyta</taxon>
        <taxon>Magnoliopsida</taxon>
        <taxon>Ranunculales</taxon>
        <taxon>Papaveraceae</taxon>
        <taxon>Papaveroideae</taxon>
        <taxon>Papaver</taxon>
    </lineage>
</organism>
<gene>
    <name evidence="1" type="ORF">MKW98_026380</name>
</gene>
<protein>
    <submittedName>
        <fullName evidence="1">Uncharacterized protein</fullName>
    </submittedName>
</protein>
<dbReference type="EMBL" id="JAJJMB010009088">
    <property type="protein sequence ID" value="KAI3916638.1"/>
    <property type="molecule type" value="Genomic_DNA"/>
</dbReference>
<name>A0AAD4XH51_9MAGN</name>
<evidence type="ECO:0000313" key="2">
    <source>
        <dbReference type="Proteomes" id="UP001202328"/>
    </source>
</evidence>
<keyword evidence="2" id="KW-1185">Reference proteome</keyword>
<evidence type="ECO:0000313" key="1">
    <source>
        <dbReference type="EMBL" id="KAI3916638.1"/>
    </source>
</evidence>
<dbReference type="AlphaFoldDB" id="A0AAD4XH51"/>
<accession>A0AAD4XH51</accession>